<dbReference type="EMBL" id="OZ034817">
    <property type="protein sequence ID" value="CAL1381097.1"/>
    <property type="molecule type" value="Genomic_DNA"/>
</dbReference>
<feature type="compositionally biased region" description="Polar residues" evidence="1">
    <location>
        <begin position="466"/>
        <end position="482"/>
    </location>
</feature>
<gene>
    <name evidence="3" type="ORF">LTRI10_LOCUS22500</name>
</gene>
<dbReference type="PANTHER" id="PTHR31286:SF99">
    <property type="entry name" value="DUF4283 DOMAIN-CONTAINING PROTEIN"/>
    <property type="match status" value="1"/>
</dbReference>
<organism evidence="3 4">
    <name type="scientific">Linum trigynum</name>
    <dbReference type="NCBI Taxonomy" id="586398"/>
    <lineage>
        <taxon>Eukaryota</taxon>
        <taxon>Viridiplantae</taxon>
        <taxon>Streptophyta</taxon>
        <taxon>Embryophyta</taxon>
        <taxon>Tracheophyta</taxon>
        <taxon>Spermatophyta</taxon>
        <taxon>Magnoliopsida</taxon>
        <taxon>eudicotyledons</taxon>
        <taxon>Gunneridae</taxon>
        <taxon>Pentapetalae</taxon>
        <taxon>rosids</taxon>
        <taxon>fabids</taxon>
        <taxon>Malpighiales</taxon>
        <taxon>Linaceae</taxon>
        <taxon>Linum</taxon>
    </lineage>
</organism>
<proteinExistence type="predicted"/>
<name>A0AAV2E5Z8_9ROSI</name>
<dbReference type="InterPro" id="IPR025558">
    <property type="entry name" value="DUF4283"/>
</dbReference>
<dbReference type="AlphaFoldDB" id="A0AAV2E5Z8"/>
<sequence length="551" mass="61181">MPAVPTPLVGGGHDVIMHEDTVTGQRRPPTETSSPNPKGEREAQQSKKRVKQTVPIPGESSQAGGSAEKVGADRKQTIPPAGTKTPAWGDGKGAARRLFSEAPRSEMWYIADSDSEDVMASIREDGLEHDGEGEGDPKCPAIHYTAAEERMFCRQWRSALVVKALGRTVSYTMMLKRLQSIWEKAGSIQVMSVKKGYFLVRFTSGIDYERALTGGPWLVGDNYLTVHPWTKDFNPYEHEISSTLVWARLLELPIHYFHPVAVMRIGERTGKPMRVDHATLSGARSDYARVCVQVDLTRPLLSQFTIHGKKYFIQYEGLDKICLQCGTYFERIRCSCMGRNEEMEVEEPAATPTRTEPKQPDTVYGEWMIAKKKPRSRRPTSEPERGSQEKRRVQVQERERQNGSRFNVLEVEEIGGKSNEREKEKEAVNLTNCEQSKSNTKVDPPVDQPPSDPQYSSPRPSPIAETVTNHVSTISPPSQGSNAMWMELGQGDMGKLSKGIGGNKQEKPPDPRVPNIPRGDIPTRMDGQQGKVLSDGNGKVGGGLNEEATSL</sequence>
<feature type="region of interest" description="Disordered" evidence="1">
    <location>
        <begin position="1"/>
        <end position="92"/>
    </location>
</feature>
<evidence type="ECO:0000259" key="2">
    <source>
        <dbReference type="Pfam" id="PF14111"/>
    </source>
</evidence>
<dbReference type="PANTHER" id="PTHR31286">
    <property type="entry name" value="GLYCINE-RICH CELL WALL STRUCTURAL PROTEIN 1.8-LIKE"/>
    <property type="match status" value="1"/>
</dbReference>
<keyword evidence="4" id="KW-1185">Reference proteome</keyword>
<feature type="compositionally biased region" description="Basic and acidic residues" evidence="1">
    <location>
        <begin position="379"/>
        <end position="402"/>
    </location>
</feature>
<protein>
    <recommendedName>
        <fullName evidence="2">DUF4283 domain-containing protein</fullName>
    </recommendedName>
</protein>
<accession>A0AAV2E5Z8</accession>
<feature type="compositionally biased region" description="Basic and acidic residues" evidence="1">
    <location>
        <begin position="414"/>
        <end position="427"/>
    </location>
</feature>
<dbReference type="Proteomes" id="UP001497516">
    <property type="component" value="Chromosome 4"/>
</dbReference>
<evidence type="ECO:0000256" key="1">
    <source>
        <dbReference type="SAM" id="MobiDB-lite"/>
    </source>
</evidence>
<evidence type="ECO:0000313" key="4">
    <source>
        <dbReference type="Proteomes" id="UP001497516"/>
    </source>
</evidence>
<feature type="region of interest" description="Disordered" evidence="1">
    <location>
        <begin position="345"/>
        <end position="551"/>
    </location>
</feature>
<dbReference type="Pfam" id="PF14111">
    <property type="entry name" value="DUF4283"/>
    <property type="match status" value="1"/>
</dbReference>
<feature type="compositionally biased region" description="Polar residues" evidence="1">
    <location>
        <begin position="429"/>
        <end position="441"/>
    </location>
</feature>
<reference evidence="3 4" key="1">
    <citation type="submission" date="2024-04" db="EMBL/GenBank/DDBJ databases">
        <authorList>
            <person name="Fracassetti M."/>
        </authorList>
    </citation>
    <scope>NUCLEOTIDE SEQUENCE [LARGE SCALE GENOMIC DNA]</scope>
</reference>
<feature type="domain" description="DUF4283" evidence="2">
    <location>
        <begin position="155"/>
        <end position="235"/>
    </location>
</feature>
<evidence type="ECO:0000313" key="3">
    <source>
        <dbReference type="EMBL" id="CAL1381097.1"/>
    </source>
</evidence>
<dbReference type="InterPro" id="IPR040256">
    <property type="entry name" value="At4g02000-like"/>
</dbReference>